<organism evidence="1 2">
    <name type="scientific">Rufibacter latericius</name>
    <dbReference type="NCBI Taxonomy" id="2487040"/>
    <lineage>
        <taxon>Bacteria</taxon>
        <taxon>Pseudomonadati</taxon>
        <taxon>Bacteroidota</taxon>
        <taxon>Cytophagia</taxon>
        <taxon>Cytophagales</taxon>
        <taxon>Hymenobacteraceae</taxon>
        <taxon>Rufibacter</taxon>
    </lineage>
</organism>
<keyword evidence="2" id="KW-1185">Reference proteome</keyword>
<name>A0A3M9N1W2_9BACT</name>
<accession>A0A3M9N1W2</accession>
<dbReference type="Proteomes" id="UP000272117">
    <property type="component" value="Unassembled WGS sequence"/>
</dbReference>
<proteinExistence type="predicted"/>
<evidence type="ECO:0000313" key="1">
    <source>
        <dbReference type="EMBL" id="RNI31385.1"/>
    </source>
</evidence>
<dbReference type="AlphaFoldDB" id="A0A3M9N1W2"/>
<dbReference type="EMBL" id="RJJD01000001">
    <property type="protein sequence ID" value="RNI31385.1"/>
    <property type="molecule type" value="Genomic_DNA"/>
</dbReference>
<protein>
    <submittedName>
        <fullName evidence="1">Twin-arginine translocation signal domain-containing protein</fullName>
    </submittedName>
</protein>
<dbReference type="InterPro" id="IPR019546">
    <property type="entry name" value="TAT_signal_bac_arc"/>
</dbReference>
<gene>
    <name evidence="1" type="ORF">EFB08_02335</name>
</gene>
<comment type="caution">
    <text evidence="1">The sequence shown here is derived from an EMBL/GenBank/DDBJ whole genome shotgun (WGS) entry which is preliminary data.</text>
</comment>
<evidence type="ECO:0000313" key="2">
    <source>
        <dbReference type="Proteomes" id="UP000272117"/>
    </source>
</evidence>
<dbReference type="NCBIfam" id="TIGR01409">
    <property type="entry name" value="TAT_signal_seq"/>
    <property type="match status" value="1"/>
</dbReference>
<sequence length="81" mass="8939">MYRVIGKAYVFHEKIKAMEKNKCVQSGNKNPDASIRRNFLKAATLLGIGALAAGPVNSFATASREMEKKKGFGTILTKKRH</sequence>
<reference evidence="1 2" key="1">
    <citation type="submission" date="2018-11" db="EMBL/GenBank/DDBJ databases">
        <title>Rufibacter latericius sp. nov., isolated from water in Baiyang Lake.</title>
        <authorList>
            <person name="Yang Y."/>
        </authorList>
    </citation>
    <scope>NUCLEOTIDE SEQUENCE [LARGE SCALE GENOMIC DNA]</scope>
    <source>
        <strain evidence="1 2">R-22-1c-1</strain>
    </source>
</reference>